<accession>A0AAE1IWE6</accession>
<dbReference type="EMBL" id="JAWXYG010000011">
    <property type="protein sequence ID" value="KAK4259122.1"/>
    <property type="molecule type" value="Genomic_DNA"/>
</dbReference>
<dbReference type="PANTHER" id="PTHR34570:SF12">
    <property type="entry name" value="EXPRESSED PROTEIN"/>
    <property type="match status" value="1"/>
</dbReference>
<feature type="region of interest" description="Disordered" evidence="1">
    <location>
        <begin position="84"/>
        <end position="114"/>
    </location>
</feature>
<comment type="caution">
    <text evidence="2">The sequence shown here is derived from an EMBL/GenBank/DDBJ whole genome shotgun (WGS) entry which is preliminary data.</text>
</comment>
<evidence type="ECO:0000313" key="3">
    <source>
        <dbReference type="Proteomes" id="UP001293593"/>
    </source>
</evidence>
<dbReference type="PANTHER" id="PTHR34570">
    <property type="entry name" value="OS03G0593100 PROTEIN"/>
    <property type="match status" value="1"/>
</dbReference>
<dbReference type="AlphaFoldDB" id="A0AAE1IWE6"/>
<name>A0AAE1IWE6_9FABA</name>
<sequence length="134" mass="14751">MGSRERHEETKSRSTAALLQERFRELQRKKQMREERQLLKVLNPSNVKTREGSSSFANNNPSSSLRSPPHVSLTLWPASLSEDKPEFHTSFGTSSSSLANMMSSSNSEASSSCNNVNVYDCGGSDSGVDTSLHL</sequence>
<proteinExistence type="predicted"/>
<feature type="compositionally biased region" description="Low complexity" evidence="1">
    <location>
        <begin position="53"/>
        <end position="69"/>
    </location>
</feature>
<reference evidence="2" key="1">
    <citation type="submission" date="2023-10" db="EMBL/GenBank/DDBJ databases">
        <title>Chromosome-level genome of the transformable northern wattle, Acacia crassicarpa.</title>
        <authorList>
            <person name="Massaro I."/>
            <person name="Sinha N.R."/>
            <person name="Poethig S."/>
            <person name="Leichty A.R."/>
        </authorList>
    </citation>
    <scope>NUCLEOTIDE SEQUENCE</scope>
    <source>
        <strain evidence="2">Acra3RX</strain>
        <tissue evidence="2">Leaf</tissue>
    </source>
</reference>
<dbReference type="Proteomes" id="UP001293593">
    <property type="component" value="Unassembled WGS sequence"/>
</dbReference>
<protein>
    <submittedName>
        <fullName evidence="2">Uncharacterized protein</fullName>
    </submittedName>
</protein>
<gene>
    <name evidence="2" type="ORF">QN277_005489</name>
</gene>
<feature type="region of interest" description="Disordered" evidence="1">
    <location>
        <begin position="30"/>
        <end position="71"/>
    </location>
</feature>
<evidence type="ECO:0000313" key="2">
    <source>
        <dbReference type="EMBL" id="KAK4259122.1"/>
    </source>
</evidence>
<evidence type="ECO:0000256" key="1">
    <source>
        <dbReference type="SAM" id="MobiDB-lite"/>
    </source>
</evidence>
<feature type="compositionally biased region" description="Low complexity" evidence="1">
    <location>
        <begin position="94"/>
        <end position="112"/>
    </location>
</feature>
<organism evidence="2 3">
    <name type="scientific">Acacia crassicarpa</name>
    <name type="common">northern wattle</name>
    <dbReference type="NCBI Taxonomy" id="499986"/>
    <lineage>
        <taxon>Eukaryota</taxon>
        <taxon>Viridiplantae</taxon>
        <taxon>Streptophyta</taxon>
        <taxon>Embryophyta</taxon>
        <taxon>Tracheophyta</taxon>
        <taxon>Spermatophyta</taxon>
        <taxon>Magnoliopsida</taxon>
        <taxon>eudicotyledons</taxon>
        <taxon>Gunneridae</taxon>
        <taxon>Pentapetalae</taxon>
        <taxon>rosids</taxon>
        <taxon>fabids</taxon>
        <taxon>Fabales</taxon>
        <taxon>Fabaceae</taxon>
        <taxon>Caesalpinioideae</taxon>
        <taxon>mimosoid clade</taxon>
        <taxon>Acacieae</taxon>
        <taxon>Acacia</taxon>
    </lineage>
</organism>
<keyword evidence="3" id="KW-1185">Reference proteome</keyword>